<keyword evidence="9" id="KW-1185">Reference proteome</keyword>
<evidence type="ECO:0000256" key="1">
    <source>
        <dbReference type="ARBA" id="ARBA00004123"/>
    </source>
</evidence>
<dbReference type="InterPro" id="IPR036388">
    <property type="entry name" value="WH-like_DNA-bd_sf"/>
</dbReference>
<dbReference type="InterPro" id="IPR014646">
    <property type="entry name" value="Rfa2/RPA32"/>
</dbReference>
<proteinExistence type="inferred from homology"/>
<dbReference type="InterPro" id="IPR014892">
    <property type="entry name" value="RPA_C"/>
</dbReference>
<dbReference type="GO" id="GO:0000781">
    <property type="term" value="C:chromosome, telomeric region"/>
    <property type="evidence" value="ECO:0007669"/>
    <property type="project" value="TreeGrafter"/>
</dbReference>
<dbReference type="PIRSF" id="PIRSF036949">
    <property type="entry name" value="RPA32"/>
    <property type="match status" value="1"/>
</dbReference>
<dbReference type="InterPro" id="IPR036390">
    <property type="entry name" value="WH_DNA-bd_sf"/>
</dbReference>
<dbReference type="SUPFAM" id="SSF50249">
    <property type="entry name" value="Nucleic acid-binding proteins"/>
    <property type="match status" value="1"/>
</dbReference>
<evidence type="ECO:0000256" key="2">
    <source>
        <dbReference type="ARBA" id="ARBA00007815"/>
    </source>
</evidence>
<feature type="domain" description="OB" evidence="6">
    <location>
        <begin position="51"/>
        <end position="117"/>
    </location>
</feature>
<accession>A0AA39WRV6</accession>
<dbReference type="CDD" id="cd04478">
    <property type="entry name" value="RPA2_DBD_D"/>
    <property type="match status" value="1"/>
</dbReference>
<reference evidence="8" key="1">
    <citation type="submission" date="2023-06" db="EMBL/GenBank/DDBJ databases">
        <title>Genome-scale phylogeny and comparative genomics of the fungal order Sordariales.</title>
        <authorList>
            <consortium name="Lawrence Berkeley National Laboratory"/>
            <person name="Hensen N."/>
            <person name="Bonometti L."/>
            <person name="Westerberg I."/>
            <person name="Brannstrom I.O."/>
            <person name="Guillou S."/>
            <person name="Cros-Aarteil S."/>
            <person name="Calhoun S."/>
            <person name="Haridas S."/>
            <person name="Kuo A."/>
            <person name="Mondo S."/>
            <person name="Pangilinan J."/>
            <person name="Riley R."/>
            <person name="Labutti K."/>
            <person name="Andreopoulos B."/>
            <person name="Lipzen A."/>
            <person name="Chen C."/>
            <person name="Yanf M."/>
            <person name="Daum C."/>
            <person name="Ng V."/>
            <person name="Clum A."/>
            <person name="Steindorff A."/>
            <person name="Ohm R."/>
            <person name="Martin F."/>
            <person name="Silar P."/>
            <person name="Natvig D."/>
            <person name="Lalanne C."/>
            <person name="Gautier V."/>
            <person name="Ament-Velasquez S.L."/>
            <person name="Kruys A."/>
            <person name="Hutchinson M.I."/>
            <person name="Powell A.J."/>
            <person name="Barry K."/>
            <person name="Miller A.N."/>
            <person name="Grigoriev I.V."/>
            <person name="Debuchy R."/>
            <person name="Gladieux P."/>
            <person name="Thoren M.H."/>
            <person name="Johannesson H."/>
        </authorList>
    </citation>
    <scope>NUCLEOTIDE SEQUENCE</scope>
    <source>
        <strain evidence="8">CBS 606.72</strain>
    </source>
</reference>
<dbReference type="EMBL" id="JAULSU010000004">
    <property type="protein sequence ID" value="KAK0620386.1"/>
    <property type="molecule type" value="Genomic_DNA"/>
</dbReference>
<evidence type="ECO:0000313" key="8">
    <source>
        <dbReference type="EMBL" id="KAK0620386.1"/>
    </source>
</evidence>
<dbReference type="AlphaFoldDB" id="A0AA39WRV6"/>
<dbReference type="Pfam" id="PF01336">
    <property type="entry name" value="tRNA_anti-codon"/>
    <property type="match status" value="1"/>
</dbReference>
<evidence type="ECO:0000259" key="7">
    <source>
        <dbReference type="Pfam" id="PF08784"/>
    </source>
</evidence>
<organism evidence="8 9">
    <name type="scientific">Immersiella caudata</name>
    <dbReference type="NCBI Taxonomy" id="314043"/>
    <lineage>
        <taxon>Eukaryota</taxon>
        <taxon>Fungi</taxon>
        <taxon>Dikarya</taxon>
        <taxon>Ascomycota</taxon>
        <taxon>Pezizomycotina</taxon>
        <taxon>Sordariomycetes</taxon>
        <taxon>Sordariomycetidae</taxon>
        <taxon>Sordariales</taxon>
        <taxon>Lasiosphaeriaceae</taxon>
        <taxon>Immersiella</taxon>
    </lineage>
</organism>
<dbReference type="GO" id="GO:0035861">
    <property type="term" value="C:site of double-strand break"/>
    <property type="evidence" value="ECO:0007669"/>
    <property type="project" value="TreeGrafter"/>
</dbReference>
<keyword evidence="5" id="KW-0539">Nucleus</keyword>
<dbReference type="Gene3D" id="1.10.10.10">
    <property type="entry name" value="Winged helix-like DNA-binding domain superfamily/Winged helix DNA-binding domain"/>
    <property type="match status" value="1"/>
</dbReference>
<gene>
    <name evidence="8" type="ORF">B0T14DRAFT_567137</name>
</gene>
<comment type="caution">
    <text evidence="8">The sequence shown here is derived from an EMBL/GenBank/DDBJ whole genome shotgun (WGS) entry which is preliminary data.</text>
</comment>
<dbReference type="InterPro" id="IPR004365">
    <property type="entry name" value="NA-bd_OB_tRNA"/>
</dbReference>
<dbReference type="Proteomes" id="UP001175000">
    <property type="component" value="Unassembled WGS sequence"/>
</dbReference>
<protein>
    <submittedName>
        <fullName evidence="8">Uncharacterized protein</fullName>
    </submittedName>
</protein>
<keyword evidence="3" id="KW-0235">DNA replication</keyword>
<dbReference type="InterPro" id="IPR040260">
    <property type="entry name" value="RFA2-like"/>
</dbReference>
<evidence type="ECO:0000256" key="4">
    <source>
        <dbReference type="ARBA" id="ARBA00023125"/>
    </source>
</evidence>
<dbReference type="Gene3D" id="2.40.50.140">
    <property type="entry name" value="Nucleic acid-binding proteins"/>
    <property type="match status" value="1"/>
</dbReference>
<dbReference type="GO" id="GO:0006260">
    <property type="term" value="P:DNA replication"/>
    <property type="evidence" value="ECO:0007669"/>
    <property type="project" value="UniProtKB-KW"/>
</dbReference>
<evidence type="ECO:0000256" key="3">
    <source>
        <dbReference type="ARBA" id="ARBA00022705"/>
    </source>
</evidence>
<dbReference type="PANTHER" id="PTHR13989">
    <property type="entry name" value="REPLICATION PROTEIN A-RELATED"/>
    <property type="match status" value="1"/>
</dbReference>
<evidence type="ECO:0000313" key="9">
    <source>
        <dbReference type="Proteomes" id="UP001175000"/>
    </source>
</evidence>
<name>A0AA39WRV6_9PEZI</name>
<dbReference type="GO" id="GO:0005662">
    <property type="term" value="C:DNA replication factor A complex"/>
    <property type="evidence" value="ECO:0007669"/>
    <property type="project" value="TreeGrafter"/>
</dbReference>
<comment type="similarity">
    <text evidence="2">Belongs to the replication factor A protein 2 family.</text>
</comment>
<dbReference type="Pfam" id="PF08784">
    <property type="entry name" value="RPA_C"/>
    <property type="match status" value="1"/>
</dbReference>
<dbReference type="InterPro" id="IPR012340">
    <property type="entry name" value="NA-bd_OB-fold"/>
</dbReference>
<keyword evidence="4" id="KW-0238">DNA-binding</keyword>
<comment type="subcellular location">
    <subcellularLocation>
        <location evidence="1">Nucleus</location>
    </subcellularLocation>
</comment>
<feature type="domain" description="Replication protein A C-terminal" evidence="7">
    <location>
        <begin position="143"/>
        <end position="249"/>
    </location>
</feature>
<dbReference type="GO" id="GO:0000724">
    <property type="term" value="P:double-strand break repair via homologous recombination"/>
    <property type="evidence" value="ECO:0007669"/>
    <property type="project" value="TreeGrafter"/>
</dbReference>
<dbReference type="PANTHER" id="PTHR13989:SF16">
    <property type="entry name" value="REPLICATION PROTEIN A2"/>
    <property type="match status" value="1"/>
</dbReference>
<evidence type="ECO:0000256" key="5">
    <source>
        <dbReference type="ARBA" id="ARBA00023242"/>
    </source>
</evidence>
<evidence type="ECO:0000259" key="6">
    <source>
        <dbReference type="Pfam" id="PF01336"/>
    </source>
</evidence>
<dbReference type="SUPFAM" id="SSF46785">
    <property type="entry name" value="Winged helix' DNA-binding domain"/>
    <property type="match status" value="1"/>
</dbReference>
<dbReference type="GO" id="GO:0006289">
    <property type="term" value="P:nucleotide-excision repair"/>
    <property type="evidence" value="ECO:0007669"/>
    <property type="project" value="TreeGrafter"/>
</dbReference>
<dbReference type="GO" id="GO:0003697">
    <property type="term" value="F:single-stranded DNA binding"/>
    <property type="evidence" value="ECO:0007669"/>
    <property type="project" value="TreeGrafter"/>
</dbReference>
<sequence length="256" mass="26702">MGGSTQQGSQGGGSKFADDTLRPVTIKQLVESDEPYPGAGLAVDGIPVTQVTLIGQVRSVKPQATNVTYQIDDGTGVIDVKKWVDAERADSGATAQFAPDTYVRVFGRLTQFSGKKHVGAHFIRTIEDFNEVNYHLLDATYVHLYLTKGAAGGGGGGGGGVGGDAAGDGMFVDGGNGAARQSAGGPARLKMCGRNAQSLFAYMQRMAAGDEGCNIHAISQGMGMSTRDVMAAADELLGHGMIYTTLDDETWAVLDY</sequence>